<evidence type="ECO:0000313" key="1">
    <source>
        <dbReference type="EMBL" id="KAA2242399.1"/>
    </source>
</evidence>
<dbReference type="Proteomes" id="UP000324611">
    <property type="component" value="Unassembled WGS sequence"/>
</dbReference>
<dbReference type="AlphaFoldDB" id="A0A5B2VWG0"/>
<organism evidence="1 2">
    <name type="scientific">Chitinophaga agrisoli</name>
    <dbReference type="NCBI Taxonomy" id="2607653"/>
    <lineage>
        <taxon>Bacteria</taxon>
        <taxon>Pseudomonadati</taxon>
        <taxon>Bacteroidota</taxon>
        <taxon>Chitinophagia</taxon>
        <taxon>Chitinophagales</taxon>
        <taxon>Chitinophagaceae</taxon>
        <taxon>Chitinophaga</taxon>
    </lineage>
</organism>
<proteinExistence type="predicted"/>
<dbReference type="EMBL" id="VUOC01000002">
    <property type="protein sequence ID" value="KAA2242399.1"/>
    <property type="molecule type" value="Genomic_DNA"/>
</dbReference>
<protein>
    <recommendedName>
        <fullName evidence="3">Lipoprotein</fullName>
    </recommendedName>
</protein>
<name>A0A5B2VWG0_9BACT</name>
<reference evidence="1 2" key="1">
    <citation type="submission" date="2019-09" db="EMBL/GenBank/DDBJ databases">
        <title>Chitinophaga ginsengihumi sp. nov., isolated from soil of ginseng rhizosphere.</title>
        <authorList>
            <person name="Lee J."/>
        </authorList>
    </citation>
    <scope>NUCLEOTIDE SEQUENCE [LARGE SCALE GENOMIC DNA]</scope>
    <source>
        <strain evidence="1 2">BN140078</strain>
    </source>
</reference>
<dbReference type="RefSeq" id="WP_149837271.1">
    <property type="nucleotide sequence ID" value="NZ_VUOC01000002.1"/>
</dbReference>
<evidence type="ECO:0008006" key="3">
    <source>
        <dbReference type="Google" id="ProtNLM"/>
    </source>
</evidence>
<sequence>MNLLSKCHALLFCCIIVTLFSACKRQTNEEYFKTSFYQNEEKLKQLNHMIDSLIVPQLDHTEYTRYVIVDCEKDPKISNNKVCNPTVANMMRELKVASVNLEKGPCDATDKYSLYIYKLSAEKEDFHHYYYYHDLCDNRTEAKTGDDFSYTPFSDHWSLFVGKN</sequence>
<evidence type="ECO:0000313" key="2">
    <source>
        <dbReference type="Proteomes" id="UP000324611"/>
    </source>
</evidence>
<accession>A0A5B2VWG0</accession>
<reference evidence="1 2" key="2">
    <citation type="submission" date="2019-09" db="EMBL/GenBank/DDBJ databases">
        <authorList>
            <person name="Jin C."/>
        </authorList>
    </citation>
    <scope>NUCLEOTIDE SEQUENCE [LARGE SCALE GENOMIC DNA]</scope>
    <source>
        <strain evidence="1 2">BN140078</strain>
    </source>
</reference>
<dbReference type="PROSITE" id="PS51257">
    <property type="entry name" value="PROKAR_LIPOPROTEIN"/>
    <property type="match status" value="1"/>
</dbReference>
<gene>
    <name evidence="1" type="ORF">F0L74_07580</name>
</gene>
<comment type="caution">
    <text evidence="1">The sequence shown here is derived from an EMBL/GenBank/DDBJ whole genome shotgun (WGS) entry which is preliminary data.</text>
</comment>
<keyword evidence="2" id="KW-1185">Reference proteome</keyword>